<evidence type="ECO:0000313" key="2">
    <source>
        <dbReference type="EMBL" id="GAH62256.1"/>
    </source>
</evidence>
<evidence type="ECO:0000259" key="1">
    <source>
        <dbReference type="Pfam" id="PF13524"/>
    </source>
</evidence>
<organism evidence="2">
    <name type="scientific">marine sediment metagenome</name>
    <dbReference type="NCBI Taxonomy" id="412755"/>
    <lineage>
        <taxon>unclassified sequences</taxon>
        <taxon>metagenomes</taxon>
        <taxon>ecological metagenomes</taxon>
    </lineage>
</organism>
<dbReference type="Pfam" id="PF13524">
    <property type="entry name" value="Glyco_trans_1_2"/>
    <property type="match status" value="1"/>
</dbReference>
<dbReference type="EMBL" id="BARU01034210">
    <property type="protein sequence ID" value="GAH62256.1"/>
    <property type="molecule type" value="Genomic_DNA"/>
</dbReference>
<name>X1GWE9_9ZZZZ</name>
<proteinExistence type="predicted"/>
<gene>
    <name evidence="2" type="ORF">S03H2_53732</name>
</gene>
<feature type="domain" description="Spore protein YkvP/CgeB glycosyl transferase-like" evidence="1">
    <location>
        <begin position="82"/>
        <end position="224"/>
    </location>
</feature>
<protein>
    <recommendedName>
        <fullName evidence="1">Spore protein YkvP/CgeB glycosyl transferase-like domain-containing protein</fullName>
    </recommendedName>
</protein>
<reference evidence="2" key="1">
    <citation type="journal article" date="2014" name="Front. Microbiol.">
        <title>High frequency of phylogenetically diverse reductive dehalogenase-homologous genes in deep subseafloor sedimentary metagenomes.</title>
        <authorList>
            <person name="Kawai M."/>
            <person name="Futagami T."/>
            <person name="Toyoda A."/>
            <person name="Takaki Y."/>
            <person name="Nishi S."/>
            <person name="Hori S."/>
            <person name="Arai W."/>
            <person name="Tsubouchi T."/>
            <person name="Morono Y."/>
            <person name="Uchiyama I."/>
            <person name="Ito T."/>
            <person name="Fujiyama A."/>
            <person name="Inagaki F."/>
            <person name="Takami H."/>
        </authorList>
    </citation>
    <scope>NUCLEOTIDE SEQUENCE</scope>
    <source>
        <strain evidence="2">Expedition CK06-06</strain>
    </source>
</reference>
<dbReference type="AlphaFoldDB" id="X1GWE9"/>
<comment type="caution">
    <text evidence="2">The sequence shown here is derived from an EMBL/GenBank/DDBJ whole genome shotgun (WGS) entry which is preliminary data.</text>
</comment>
<sequence>TCFPKNLSKLKCPKIAIVADTHHILHSISSIILYMKRENFKHMLTASQPAHLHFFYEAGIRHSAFEPPIALKFEIVKNKKFGVTYIGKRWSSSHPCRSRMVQFLEKKLPKYNIPFHHYNRLPYLNWLKVLSRSKMIVISSLNGQFTPQIYSCLFAGALCFVDELSSQTFLYRFFEPGKHLVTWHSFEDLLEKIIYYYNHPVEVEAIAKAGKFQAENNFATYESRGLTFSDFVFEKKTSTCSNKFSFSSIFIL</sequence>
<accession>X1GWE9</accession>
<dbReference type="InterPro" id="IPR055259">
    <property type="entry name" value="YkvP/CgeB_Glyco_trans-like"/>
</dbReference>
<feature type="non-terminal residue" evidence="2">
    <location>
        <position position="1"/>
    </location>
</feature>